<reference evidence="1 2" key="1">
    <citation type="journal article" date="2013" name="PLoS Genet.">
        <title>Comparative genome structure, secondary metabolite, and effector coding capacity across Cochliobolus pathogens.</title>
        <authorList>
            <person name="Condon B.J."/>
            <person name="Leng Y."/>
            <person name="Wu D."/>
            <person name="Bushley K.E."/>
            <person name="Ohm R.A."/>
            <person name="Otillar R."/>
            <person name="Martin J."/>
            <person name="Schackwitz W."/>
            <person name="Grimwood J."/>
            <person name="MohdZainudin N."/>
            <person name="Xue C."/>
            <person name="Wang R."/>
            <person name="Manning V.A."/>
            <person name="Dhillon B."/>
            <person name="Tu Z.J."/>
            <person name="Steffenson B.J."/>
            <person name="Salamov A."/>
            <person name="Sun H."/>
            <person name="Lowry S."/>
            <person name="LaButti K."/>
            <person name="Han J."/>
            <person name="Copeland A."/>
            <person name="Lindquist E."/>
            <person name="Barry K."/>
            <person name="Schmutz J."/>
            <person name="Baker S.E."/>
            <person name="Ciuffetti L.M."/>
            <person name="Grigoriev I.V."/>
            <person name="Zhong S."/>
            <person name="Turgeon B.G."/>
        </authorList>
    </citation>
    <scope>NUCLEOTIDE SEQUENCE [LARGE SCALE GENOMIC DNA]</scope>
    <source>
        <strain evidence="1 2">FI3</strain>
    </source>
</reference>
<protein>
    <submittedName>
        <fullName evidence="1">Uncharacterized protein</fullName>
    </submittedName>
</protein>
<evidence type="ECO:0000313" key="2">
    <source>
        <dbReference type="Proteomes" id="UP000054337"/>
    </source>
</evidence>
<organism evidence="1 2">
    <name type="scientific">Bipolaris victoriae (strain FI3)</name>
    <name type="common">Victoria blight of oats agent</name>
    <name type="synonym">Cochliobolus victoriae</name>
    <dbReference type="NCBI Taxonomy" id="930091"/>
    <lineage>
        <taxon>Eukaryota</taxon>
        <taxon>Fungi</taxon>
        <taxon>Dikarya</taxon>
        <taxon>Ascomycota</taxon>
        <taxon>Pezizomycotina</taxon>
        <taxon>Dothideomycetes</taxon>
        <taxon>Pleosporomycetidae</taxon>
        <taxon>Pleosporales</taxon>
        <taxon>Pleosporineae</taxon>
        <taxon>Pleosporaceae</taxon>
        <taxon>Bipolaris</taxon>
    </lineage>
</organism>
<dbReference type="RefSeq" id="XP_014551828.1">
    <property type="nucleotide sequence ID" value="XM_014696342.1"/>
</dbReference>
<name>W7EDK0_BIPV3</name>
<gene>
    <name evidence="1" type="ORF">COCVIDRAFT_111894</name>
</gene>
<keyword evidence="2" id="KW-1185">Reference proteome</keyword>
<dbReference type="PANTHER" id="PTHR35896">
    <property type="entry name" value="IG-LIKE DOMAIN-CONTAINING PROTEIN"/>
    <property type="match status" value="1"/>
</dbReference>
<dbReference type="Proteomes" id="UP000054337">
    <property type="component" value="Unassembled WGS sequence"/>
</dbReference>
<dbReference type="GeneID" id="26250072"/>
<evidence type="ECO:0000313" key="1">
    <source>
        <dbReference type="EMBL" id="EUN22252.1"/>
    </source>
</evidence>
<dbReference type="EMBL" id="KI968817">
    <property type="protein sequence ID" value="EUN22252.1"/>
    <property type="molecule type" value="Genomic_DNA"/>
</dbReference>
<proteinExistence type="predicted"/>
<feature type="non-terminal residue" evidence="1">
    <location>
        <position position="1"/>
    </location>
</feature>
<dbReference type="AlphaFoldDB" id="W7EDK0"/>
<accession>W7EDK0</accession>
<dbReference type="HOGENOM" id="CLU_1717555_0_0_1"/>
<sequence>SAEDALARNCTFDPCAMAWVPSSCLYNALLQFFYLMKGTSNAVPMSPSFHTFSHPNQQLSIDEASPLAKPVQMSFVHATDEGMFVITTLEWHLTHCLYVLMKNVRSKETMIGIEPRYCHLGHLEHCSSTLLCFTKSSNTASSKHTFSQIDIYP</sequence>
<dbReference type="PANTHER" id="PTHR35896:SF3">
    <property type="entry name" value="MAJOR FACILITATOR SUPERFAMILY TRANSPORTER"/>
    <property type="match status" value="1"/>
</dbReference>
<dbReference type="InterPro" id="IPR053008">
    <property type="entry name" value="Phomopsin_biosynth_assoc"/>
</dbReference>
<dbReference type="OrthoDB" id="3501153at2759"/>